<evidence type="ECO:0000313" key="4">
    <source>
        <dbReference type="EMBL" id="CAF1303186.1"/>
    </source>
</evidence>
<dbReference type="PANTHER" id="PTHR24104:SF25">
    <property type="entry name" value="PROTEIN LIN-41"/>
    <property type="match status" value="1"/>
</dbReference>
<dbReference type="InterPro" id="IPR001258">
    <property type="entry name" value="NHL_repeat"/>
</dbReference>
<dbReference type="Proteomes" id="UP000663882">
    <property type="component" value="Unassembled WGS sequence"/>
</dbReference>
<keyword evidence="1" id="KW-0677">Repeat</keyword>
<dbReference type="PROSITE" id="PS00108">
    <property type="entry name" value="PROTEIN_KINASE_ST"/>
    <property type="match status" value="1"/>
</dbReference>
<reference evidence="4" key="1">
    <citation type="submission" date="2021-02" db="EMBL/GenBank/DDBJ databases">
        <authorList>
            <person name="Nowell W R."/>
        </authorList>
    </citation>
    <scope>NUCLEOTIDE SEQUENCE</scope>
</reference>
<feature type="repeat" description="NHL" evidence="2">
    <location>
        <begin position="254"/>
        <end position="290"/>
    </location>
</feature>
<evidence type="ECO:0000256" key="2">
    <source>
        <dbReference type="PROSITE-ProRule" id="PRU00504"/>
    </source>
</evidence>
<dbReference type="GO" id="GO:0000209">
    <property type="term" value="P:protein polyubiquitination"/>
    <property type="evidence" value="ECO:0007669"/>
    <property type="project" value="TreeGrafter"/>
</dbReference>
<dbReference type="InterPro" id="IPR011009">
    <property type="entry name" value="Kinase-like_dom_sf"/>
</dbReference>
<dbReference type="OrthoDB" id="4062651at2759"/>
<dbReference type="Gene3D" id="1.10.510.10">
    <property type="entry name" value="Transferase(Phosphotransferase) domain 1"/>
    <property type="match status" value="1"/>
</dbReference>
<dbReference type="PROSITE" id="PS50011">
    <property type="entry name" value="PROTEIN_KINASE_DOM"/>
    <property type="match status" value="1"/>
</dbReference>
<dbReference type="Pfam" id="PF07714">
    <property type="entry name" value="PK_Tyr_Ser-Thr"/>
    <property type="match status" value="1"/>
</dbReference>
<dbReference type="GO" id="GO:0061630">
    <property type="term" value="F:ubiquitin protein ligase activity"/>
    <property type="evidence" value="ECO:0007669"/>
    <property type="project" value="TreeGrafter"/>
</dbReference>
<protein>
    <recommendedName>
        <fullName evidence="3">Protein kinase domain-containing protein</fullName>
    </recommendedName>
</protein>
<dbReference type="InterPro" id="IPR008271">
    <property type="entry name" value="Ser/Thr_kinase_AS"/>
</dbReference>
<dbReference type="InterPro" id="IPR001245">
    <property type="entry name" value="Ser-Thr/Tyr_kinase_cat_dom"/>
</dbReference>
<dbReference type="GO" id="GO:0004672">
    <property type="term" value="F:protein kinase activity"/>
    <property type="evidence" value="ECO:0007669"/>
    <property type="project" value="InterPro"/>
</dbReference>
<name>A0A815DYR8_9BILA</name>
<dbReference type="SUPFAM" id="SSF56112">
    <property type="entry name" value="Protein kinase-like (PK-like)"/>
    <property type="match status" value="1"/>
</dbReference>
<dbReference type="InterPro" id="IPR011042">
    <property type="entry name" value="6-blade_b-propeller_TolB-like"/>
</dbReference>
<dbReference type="GO" id="GO:0005524">
    <property type="term" value="F:ATP binding"/>
    <property type="evidence" value="ECO:0007669"/>
    <property type="project" value="InterPro"/>
</dbReference>
<gene>
    <name evidence="4" type="ORF">RFH988_LOCUS29838</name>
</gene>
<dbReference type="EMBL" id="CAJNOO010002870">
    <property type="protein sequence ID" value="CAF1303186.1"/>
    <property type="molecule type" value="Genomic_DNA"/>
</dbReference>
<dbReference type="CDD" id="cd05819">
    <property type="entry name" value="NHL"/>
    <property type="match status" value="2"/>
</dbReference>
<dbReference type="Gene3D" id="2.120.10.30">
    <property type="entry name" value="TolB, C-terminal domain"/>
    <property type="match status" value="3"/>
</dbReference>
<dbReference type="PANTHER" id="PTHR24104">
    <property type="entry name" value="E3 UBIQUITIN-PROTEIN LIGASE NHLRC1-RELATED"/>
    <property type="match status" value="1"/>
</dbReference>
<comment type="caution">
    <text evidence="4">The sequence shown here is derived from an EMBL/GenBank/DDBJ whole genome shotgun (WGS) entry which is preliminary data.</text>
</comment>
<feature type="non-terminal residue" evidence="4">
    <location>
        <position position="1"/>
    </location>
</feature>
<evidence type="ECO:0000313" key="5">
    <source>
        <dbReference type="Proteomes" id="UP000663882"/>
    </source>
</evidence>
<feature type="domain" description="Protein kinase" evidence="3">
    <location>
        <begin position="1"/>
        <end position="212"/>
    </location>
</feature>
<dbReference type="GO" id="GO:0008270">
    <property type="term" value="F:zinc ion binding"/>
    <property type="evidence" value="ECO:0007669"/>
    <property type="project" value="UniProtKB-KW"/>
</dbReference>
<dbReference type="SMART" id="SM00220">
    <property type="entry name" value="S_TKc"/>
    <property type="match status" value="1"/>
</dbReference>
<evidence type="ECO:0000259" key="3">
    <source>
        <dbReference type="PROSITE" id="PS50011"/>
    </source>
</evidence>
<evidence type="ECO:0000256" key="1">
    <source>
        <dbReference type="ARBA" id="ARBA00022737"/>
    </source>
</evidence>
<proteinExistence type="predicted"/>
<dbReference type="SUPFAM" id="SSF101898">
    <property type="entry name" value="NHL repeat"/>
    <property type="match status" value="1"/>
</dbReference>
<dbReference type="InterPro" id="IPR050952">
    <property type="entry name" value="TRIM-NHL_E3_ligases"/>
</dbReference>
<dbReference type="AlphaFoldDB" id="A0A815DYR8"/>
<dbReference type="Pfam" id="PF01436">
    <property type="entry name" value="NHL"/>
    <property type="match status" value="2"/>
</dbReference>
<feature type="repeat" description="NHL" evidence="2">
    <location>
        <begin position="447"/>
        <end position="483"/>
    </location>
</feature>
<sequence length="737" mass="81575">MDSIRCPNIVSFYGACTKTGKYALVMEYMSLGSLYKILHEDNRVLTWLERLSVAFQTASGINYLHQLPEPILHRDIKSLNVLMERAYEGYTAKVCDFGLARTRDETTRQTTSNPSLVCTLKWTAPEILLAGHHTDKTDIYSLGIVYWELATSEIPYDGLSDGVIRAFVLAGDRASTTTAVGITKAKKKTHSSKVQNDTTTAATANAVKTGFFSIMKKFFGVKTSILAAEVIFNIPADARWVQNGVTVAGGHGGGNATNQLYWPSGLFVDDDQTIVIADYYNHRIIQWKKGDTNGQVVAGGNGRGNQLDQLNEPTDVLIDKETDSLIICDRDNRRVVRWSRRSGTTQGEILIDNIRCLGLAMDDQRYLYISDTDKDEVKRYQIGDKNGTLVAGGNDKGAGLNQLNFPTYIFVDQQQTVYVSDWNNHRVMKWNNGAKEGIVVAGGQGQGKARTQLSYPQGLFVDTLGTIYVADSWSHRVMRWPKGAKQGTIIVGGNGYGVGANQFRYLRVIPNIPVDARWAQNATTVAGGHGQGSATNQLNQPFGIFVDDDQTIVIADYYNHRIIQWKMGDANGQVVAGGNGKGNRLDQLYRPTDMLIDKETDSLIICDRDNRRVVRWSRRNGTTQGEILIDNVRCLGLAMDDQRYLYISDTDKDEVKRYQIGDKNGTLVAGGNGKGAGLNQLNHPTYIFVDQQQTVYVSDYYNNHVTKWNKGAKEGIVVAGGQGQGNALTQLYHPQGL</sequence>
<dbReference type="SUPFAM" id="SSF63829">
    <property type="entry name" value="Calcium-dependent phosphotriesterase"/>
    <property type="match status" value="1"/>
</dbReference>
<dbReference type="InterPro" id="IPR000719">
    <property type="entry name" value="Prot_kinase_dom"/>
</dbReference>
<accession>A0A815DYR8</accession>
<dbReference type="PROSITE" id="PS51125">
    <property type="entry name" value="NHL"/>
    <property type="match status" value="3"/>
</dbReference>
<organism evidence="4 5">
    <name type="scientific">Rotaria sordida</name>
    <dbReference type="NCBI Taxonomy" id="392033"/>
    <lineage>
        <taxon>Eukaryota</taxon>
        <taxon>Metazoa</taxon>
        <taxon>Spiralia</taxon>
        <taxon>Gnathifera</taxon>
        <taxon>Rotifera</taxon>
        <taxon>Eurotatoria</taxon>
        <taxon>Bdelloidea</taxon>
        <taxon>Philodinida</taxon>
        <taxon>Philodinidae</taxon>
        <taxon>Rotaria</taxon>
    </lineage>
</organism>
<dbReference type="GO" id="GO:0043161">
    <property type="term" value="P:proteasome-mediated ubiquitin-dependent protein catabolic process"/>
    <property type="evidence" value="ECO:0007669"/>
    <property type="project" value="TreeGrafter"/>
</dbReference>
<feature type="repeat" description="NHL" evidence="2">
    <location>
        <begin position="396"/>
        <end position="433"/>
    </location>
</feature>